<dbReference type="NCBIfam" id="NF002921">
    <property type="entry name" value="PRK03545.1"/>
    <property type="match status" value="1"/>
</dbReference>
<keyword evidence="8" id="KW-0813">Transport</keyword>
<comment type="caution">
    <text evidence="8">The sequence shown here is derived from an EMBL/GenBank/DDBJ whole genome shotgun (WGS) entry which is preliminary data.</text>
</comment>
<evidence type="ECO:0000259" key="7">
    <source>
        <dbReference type="PROSITE" id="PS50850"/>
    </source>
</evidence>
<dbReference type="GO" id="GO:0005886">
    <property type="term" value="C:plasma membrane"/>
    <property type="evidence" value="ECO:0007669"/>
    <property type="project" value="UniProtKB-SubCell"/>
</dbReference>
<evidence type="ECO:0000256" key="3">
    <source>
        <dbReference type="ARBA" id="ARBA00022692"/>
    </source>
</evidence>
<feature type="transmembrane region" description="Helical" evidence="6">
    <location>
        <begin position="291"/>
        <end position="310"/>
    </location>
</feature>
<dbReference type="AlphaFoldDB" id="A0A3N9U285"/>
<evidence type="ECO:0000313" key="9">
    <source>
        <dbReference type="Proteomes" id="UP000281112"/>
    </source>
</evidence>
<dbReference type="InterPro" id="IPR011701">
    <property type="entry name" value="MFS"/>
</dbReference>
<feature type="transmembrane region" description="Helical" evidence="6">
    <location>
        <begin position="184"/>
        <end position="204"/>
    </location>
</feature>
<reference evidence="8 9" key="1">
    <citation type="submission" date="2018-11" db="EMBL/GenBank/DDBJ databases">
        <title>Vibrio LJC006 sp. nov., isolated from seawater during the bloom of the enteromorpha.</title>
        <authorList>
            <person name="Liang J."/>
        </authorList>
    </citation>
    <scope>NUCLEOTIDE SEQUENCE [LARGE SCALE GENOMIC DNA]</scope>
    <source>
        <strain evidence="8 9">LJC006</strain>
    </source>
</reference>
<keyword evidence="2" id="KW-1003">Cell membrane</keyword>
<feature type="transmembrane region" description="Helical" evidence="6">
    <location>
        <begin position="225"/>
        <end position="248"/>
    </location>
</feature>
<feature type="transmembrane region" description="Helical" evidence="6">
    <location>
        <begin position="260"/>
        <end position="284"/>
    </location>
</feature>
<feature type="domain" description="Major facilitator superfamily (MFS) profile" evidence="7">
    <location>
        <begin position="30"/>
        <end position="407"/>
    </location>
</feature>
<dbReference type="PROSITE" id="PS50850">
    <property type="entry name" value="MFS"/>
    <property type="match status" value="1"/>
</dbReference>
<evidence type="ECO:0000256" key="2">
    <source>
        <dbReference type="ARBA" id="ARBA00022475"/>
    </source>
</evidence>
<feature type="transmembrane region" description="Helical" evidence="6">
    <location>
        <begin position="153"/>
        <end position="172"/>
    </location>
</feature>
<dbReference type="GO" id="GO:0022857">
    <property type="term" value="F:transmembrane transporter activity"/>
    <property type="evidence" value="ECO:0007669"/>
    <property type="project" value="InterPro"/>
</dbReference>
<dbReference type="Proteomes" id="UP000281112">
    <property type="component" value="Unassembled WGS sequence"/>
</dbReference>
<keyword evidence="3 6" id="KW-0812">Transmembrane</keyword>
<dbReference type="InterPro" id="IPR050189">
    <property type="entry name" value="MFS_Efflux_Transporters"/>
</dbReference>
<feature type="transmembrane region" description="Helical" evidence="6">
    <location>
        <begin position="380"/>
        <end position="400"/>
    </location>
</feature>
<comment type="subcellular location">
    <subcellularLocation>
        <location evidence="1">Cell membrane</location>
        <topology evidence="1">Multi-pass membrane protein</topology>
    </subcellularLocation>
</comment>
<name>A0A3N9U285_9VIBR</name>
<keyword evidence="5 6" id="KW-0472">Membrane</keyword>
<protein>
    <submittedName>
        <fullName evidence="8">Sugar transporter</fullName>
    </submittedName>
</protein>
<evidence type="ECO:0000313" key="8">
    <source>
        <dbReference type="EMBL" id="RQW62036.1"/>
    </source>
</evidence>
<dbReference type="Pfam" id="PF07690">
    <property type="entry name" value="MFS_1"/>
    <property type="match status" value="1"/>
</dbReference>
<evidence type="ECO:0000256" key="1">
    <source>
        <dbReference type="ARBA" id="ARBA00004651"/>
    </source>
</evidence>
<feature type="transmembrane region" description="Helical" evidence="6">
    <location>
        <begin position="31"/>
        <end position="53"/>
    </location>
</feature>
<dbReference type="EMBL" id="RJVQ01000008">
    <property type="protein sequence ID" value="RQW62036.1"/>
    <property type="molecule type" value="Genomic_DNA"/>
</dbReference>
<evidence type="ECO:0000256" key="5">
    <source>
        <dbReference type="ARBA" id="ARBA00023136"/>
    </source>
</evidence>
<proteinExistence type="predicted"/>
<evidence type="ECO:0000256" key="6">
    <source>
        <dbReference type="SAM" id="Phobius"/>
    </source>
</evidence>
<dbReference type="InterPro" id="IPR020846">
    <property type="entry name" value="MFS_dom"/>
</dbReference>
<dbReference type="RefSeq" id="WP_124938373.1">
    <property type="nucleotide sequence ID" value="NZ_RJVQ01000008.1"/>
</dbReference>
<feature type="transmembrane region" description="Helical" evidence="6">
    <location>
        <begin position="347"/>
        <end position="368"/>
    </location>
</feature>
<dbReference type="InterPro" id="IPR036259">
    <property type="entry name" value="MFS_trans_sf"/>
</dbReference>
<organism evidence="8 9">
    <name type="scientific">Vibrio viridaestus</name>
    <dbReference type="NCBI Taxonomy" id="2487322"/>
    <lineage>
        <taxon>Bacteria</taxon>
        <taxon>Pseudomonadati</taxon>
        <taxon>Pseudomonadota</taxon>
        <taxon>Gammaproteobacteria</taxon>
        <taxon>Vibrionales</taxon>
        <taxon>Vibrionaceae</taxon>
        <taxon>Vibrio</taxon>
    </lineage>
</organism>
<dbReference type="CDD" id="cd17324">
    <property type="entry name" value="MFS_NepI_like"/>
    <property type="match status" value="1"/>
</dbReference>
<accession>A0A3N9U285</accession>
<dbReference type="SUPFAM" id="SSF103473">
    <property type="entry name" value="MFS general substrate transporter"/>
    <property type="match status" value="1"/>
</dbReference>
<keyword evidence="8" id="KW-0762">Sugar transport</keyword>
<dbReference type="OrthoDB" id="9788453at2"/>
<dbReference type="PANTHER" id="PTHR43124">
    <property type="entry name" value="PURINE EFFLUX PUMP PBUE"/>
    <property type="match status" value="1"/>
</dbReference>
<dbReference type="Gene3D" id="1.20.1250.20">
    <property type="entry name" value="MFS general substrate transporter like domains"/>
    <property type="match status" value="2"/>
</dbReference>
<dbReference type="PANTHER" id="PTHR43124:SF4">
    <property type="entry name" value="SUGAR EFFLUX TRANSPORTER"/>
    <property type="match status" value="1"/>
</dbReference>
<keyword evidence="4 6" id="KW-1133">Transmembrane helix</keyword>
<evidence type="ECO:0000256" key="4">
    <source>
        <dbReference type="ARBA" id="ARBA00022989"/>
    </source>
</evidence>
<feature type="transmembrane region" description="Helical" evidence="6">
    <location>
        <begin position="65"/>
        <end position="84"/>
    </location>
</feature>
<feature type="transmembrane region" description="Helical" evidence="6">
    <location>
        <begin position="316"/>
        <end position="335"/>
    </location>
</feature>
<gene>
    <name evidence="8" type="ORF">EES38_16860</name>
</gene>
<feature type="transmembrane region" description="Helical" evidence="6">
    <location>
        <begin position="127"/>
        <end position="146"/>
    </location>
</feature>
<feature type="transmembrane region" description="Helical" evidence="6">
    <location>
        <begin position="96"/>
        <end position="115"/>
    </location>
</feature>
<sequence>MAENNIGTEAVNDDASFVNDRGSRTQQYLRVLLLGVSAFVFNTTEFVPVGLLTDIAKDFAVSTAQAGWMLTIYAWIVAGLSLPLMMLTKNMERKKLLIFLFLLFIGSHMLSVFAWSFEILVLSRTGIAVAHAIFWSITASIAIRVGPPGKKTFALGVLATGTSMAMVLGVPVGRMVGQLFGWRATFGLIAAAALVVMISLYRLLPPLPVLFTGTFKKVPELLKTPMLWSLYLITFMAFTSHYTMYSYIEPYLEQVAHVNAHFTTFLLLLFGCAGIIGSVTFGYLGEKLGTALMVTALVLLIITIGIQPWLVGSKVFIAANVVFWGIAMTVLILTCQSKVMSVDANSADIIISMFSGIINLGIGAGALVGGHAISLVTMPHLGYVGSGLAALSLLTLLYFMRKIPELRR</sequence>
<keyword evidence="9" id="KW-1185">Reference proteome</keyword>